<evidence type="ECO:0000313" key="2">
    <source>
        <dbReference type="EMBL" id="SHN23145.1"/>
    </source>
</evidence>
<accession>A0A1M7PZF3</accession>
<dbReference type="EMBL" id="FRBI01000027">
    <property type="protein sequence ID" value="SHN23145.1"/>
    <property type="molecule type" value="Genomic_DNA"/>
</dbReference>
<dbReference type="STRING" id="310782.SAMN05216499_12779"/>
<organism evidence="2 3">
    <name type="scientific">Actinacidiphila paucisporea</name>
    <dbReference type="NCBI Taxonomy" id="310782"/>
    <lineage>
        <taxon>Bacteria</taxon>
        <taxon>Bacillati</taxon>
        <taxon>Actinomycetota</taxon>
        <taxon>Actinomycetes</taxon>
        <taxon>Kitasatosporales</taxon>
        <taxon>Streptomycetaceae</taxon>
        <taxon>Actinacidiphila</taxon>
    </lineage>
</organism>
<reference evidence="2 3" key="1">
    <citation type="submission" date="2016-11" db="EMBL/GenBank/DDBJ databases">
        <authorList>
            <person name="Jaros S."/>
            <person name="Januszkiewicz K."/>
            <person name="Wedrychowicz H."/>
        </authorList>
    </citation>
    <scope>NUCLEOTIDE SEQUENCE [LARGE SCALE GENOMIC DNA]</scope>
    <source>
        <strain evidence="2 3">CGMCC 4.2025</strain>
    </source>
</reference>
<feature type="compositionally biased region" description="Low complexity" evidence="1">
    <location>
        <begin position="131"/>
        <end position="160"/>
    </location>
</feature>
<protein>
    <submittedName>
        <fullName evidence="2">Uncharacterized protein</fullName>
    </submittedName>
</protein>
<proteinExistence type="predicted"/>
<name>A0A1M7PZF3_9ACTN</name>
<dbReference type="RefSeq" id="WP_073502065.1">
    <property type="nucleotide sequence ID" value="NZ_FRBI01000027.1"/>
</dbReference>
<sequence length="160" mass="17351">MSLPRRAFAAHPDALADLRALPEPIRDQALLHLQDLVNGELVAKRLEGRLEGFHKVILGVGSDWASHRLVVHFRPAPATSKHEREVYLVAAGPRADYAVYRTAQHRTGRTQTPPPDPATAARIRAARARSPHAASITSDTSTASVAYSTSTPTAARKAVR</sequence>
<evidence type="ECO:0000313" key="3">
    <source>
        <dbReference type="Proteomes" id="UP000184111"/>
    </source>
</evidence>
<dbReference type="OrthoDB" id="4305287at2"/>
<evidence type="ECO:0000256" key="1">
    <source>
        <dbReference type="SAM" id="MobiDB-lite"/>
    </source>
</evidence>
<dbReference type="AlphaFoldDB" id="A0A1M7PZF3"/>
<feature type="region of interest" description="Disordered" evidence="1">
    <location>
        <begin position="125"/>
        <end position="160"/>
    </location>
</feature>
<keyword evidence="3" id="KW-1185">Reference proteome</keyword>
<dbReference type="Proteomes" id="UP000184111">
    <property type="component" value="Unassembled WGS sequence"/>
</dbReference>
<gene>
    <name evidence="2" type="ORF">SAMN05216499_12779</name>
</gene>